<dbReference type="AlphaFoldDB" id="A0A9W9K3F4"/>
<name>A0A9W9K3F4_9EURO</name>
<comment type="caution">
    <text evidence="1">The sequence shown here is derived from an EMBL/GenBank/DDBJ whole genome shotgun (WGS) entry which is preliminary data.</text>
</comment>
<evidence type="ECO:0000313" key="1">
    <source>
        <dbReference type="EMBL" id="KAJ5091231.1"/>
    </source>
</evidence>
<dbReference type="Proteomes" id="UP001141434">
    <property type="component" value="Unassembled WGS sequence"/>
</dbReference>
<dbReference type="EMBL" id="JAPMSZ010000009">
    <property type="protein sequence ID" value="KAJ5091231.1"/>
    <property type="molecule type" value="Genomic_DNA"/>
</dbReference>
<accession>A0A9W9K3F4</accession>
<proteinExistence type="predicted"/>
<organism evidence="1 2">
    <name type="scientific">Penicillium alfredii</name>
    <dbReference type="NCBI Taxonomy" id="1506179"/>
    <lineage>
        <taxon>Eukaryota</taxon>
        <taxon>Fungi</taxon>
        <taxon>Dikarya</taxon>
        <taxon>Ascomycota</taxon>
        <taxon>Pezizomycotina</taxon>
        <taxon>Eurotiomycetes</taxon>
        <taxon>Eurotiomycetidae</taxon>
        <taxon>Eurotiales</taxon>
        <taxon>Aspergillaceae</taxon>
        <taxon>Penicillium</taxon>
    </lineage>
</organism>
<reference evidence="1" key="1">
    <citation type="submission" date="2022-11" db="EMBL/GenBank/DDBJ databases">
        <authorList>
            <person name="Petersen C."/>
        </authorList>
    </citation>
    <scope>NUCLEOTIDE SEQUENCE</scope>
    <source>
        <strain evidence="1">IBT 34128</strain>
    </source>
</reference>
<dbReference type="GeneID" id="81395798"/>
<reference evidence="1" key="2">
    <citation type="journal article" date="2023" name="IMA Fungus">
        <title>Comparative genomic study of the Penicillium genus elucidates a diverse pangenome and 15 lateral gene transfer events.</title>
        <authorList>
            <person name="Petersen C."/>
            <person name="Sorensen T."/>
            <person name="Nielsen M.R."/>
            <person name="Sondergaard T.E."/>
            <person name="Sorensen J.L."/>
            <person name="Fitzpatrick D.A."/>
            <person name="Frisvad J.C."/>
            <person name="Nielsen K.L."/>
        </authorList>
    </citation>
    <scope>NUCLEOTIDE SEQUENCE</scope>
    <source>
        <strain evidence="1">IBT 34128</strain>
    </source>
</reference>
<protein>
    <submittedName>
        <fullName evidence="1">Uncharacterized protein</fullName>
    </submittedName>
</protein>
<evidence type="ECO:0000313" key="2">
    <source>
        <dbReference type="Proteomes" id="UP001141434"/>
    </source>
</evidence>
<gene>
    <name evidence="1" type="ORF">NUU61_006101</name>
</gene>
<sequence>MHDRQITECSQIKNRYVNFSVVQSKILQNDQEVLDPYNATKIAKECGVICNPCRSFKNPESYAFYTMVR</sequence>
<dbReference type="RefSeq" id="XP_056509429.1">
    <property type="nucleotide sequence ID" value="XM_056656629.1"/>
</dbReference>
<keyword evidence="2" id="KW-1185">Reference proteome</keyword>